<protein>
    <recommendedName>
        <fullName evidence="3">DRBM domain-containing protein</fullName>
    </recommendedName>
</protein>
<name>A0A1D9PZ66_SCLS1</name>
<evidence type="ECO:0000313" key="2">
    <source>
        <dbReference type="Proteomes" id="UP000177798"/>
    </source>
</evidence>
<dbReference type="AlphaFoldDB" id="A0A1D9PZ66"/>
<dbReference type="OMA" id="HYCATNQ"/>
<gene>
    <name evidence="1" type="ORF">sscle_03g027750</name>
</gene>
<dbReference type="PANTHER" id="PTHR42030:SF1">
    <property type="entry name" value="DRBM DOMAIN-CONTAINING PROTEIN"/>
    <property type="match status" value="1"/>
</dbReference>
<dbReference type="PANTHER" id="PTHR42030">
    <property type="entry name" value="DRBM DOMAIN-CONTAINING PROTEIN"/>
    <property type="match status" value="1"/>
</dbReference>
<dbReference type="OrthoDB" id="5418749at2759"/>
<reference evidence="2" key="1">
    <citation type="journal article" date="2017" name="Genome Biol. Evol.">
        <title>The complete genome sequence of the phytopathogenic fungus Sclerotinia sclerotiorum reveals insights into the genome architecture of broad host range pathogens.</title>
        <authorList>
            <person name="Derbyshire M."/>
            <person name="Denton-Giles M."/>
            <person name="Hegedus D."/>
            <person name="Seifbarghy S."/>
            <person name="Rollins J."/>
            <person name="van Kan J."/>
            <person name="Seidl M.F."/>
            <person name="Faino L."/>
            <person name="Mbengue M."/>
            <person name="Navaud O."/>
            <person name="Raffaele S."/>
            <person name="Hammond-Kosack K."/>
            <person name="Heard S."/>
            <person name="Oliver R."/>
        </authorList>
    </citation>
    <scope>NUCLEOTIDE SEQUENCE [LARGE SCALE GENOMIC DNA]</scope>
    <source>
        <strain evidence="2">ATCC 18683 / 1980 / Ss-1</strain>
    </source>
</reference>
<dbReference type="VEuPathDB" id="FungiDB:sscle_03g027750"/>
<dbReference type="RefSeq" id="XP_001598271.1">
    <property type="nucleotide sequence ID" value="XM_001598221.1"/>
</dbReference>
<proteinExistence type="predicted"/>
<evidence type="ECO:0000313" key="1">
    <source>
        <dbReference type="EMBL" id="APA08005.1"/>
    </source>
</evidence>
<accession>A0A1D9PZ66</accession>
<dbReference type="SUPFAM" id="SSF54768">
    <property type="entry name" value="dsRNA-binding domain-like"/>
    <property type="match status" value="1"/>
</dbReference>
<evidence type="ECO:0008006" key="3">
    <source>
        <dbReference type="Google" id="ProtNLM"/>
    </source>
</evidence>
<dbReference type="Proteomes" id="UP000177798">
    <property type="component" value="Chromosome 3"/>
</dbReference>
<dbReference type="EMBL" id="CP017816">
    <property type="protein sequence ID" value="APA08005.1"/>
    <property type="molecule type" value="Genomic_DNA"/>
</dbReference>
<dbReference type="KEGG" id="ssl:SS1G_00357"/>
<sequence>MSFSSYYSDSLTWQEKLDLRCREAQIQPPIFQIVSDKRGGRTAWSSTVFVSGQNIPARYWYDGHNVNTMKEDAAEVAFRSLTGSSPTSPIQSRGGW</sequence>
<organism evidence="1 2">
    <name type="scientific">Sclerotinia sclerotiorum (strain ATCC 18683 / 1980 / Ss-1)</name>
    <name type="common">White mold</name>
    <name type="synonym">Whetzelinia sclerotiorum</name>
    <dbReference type="NCBI Taxonomy" id="665079"/>
    <lineage>
        <taxon>Eukaryota</taxon>
        <taxon>Fungi</taxon>
        <taxon>Dikarya</taxon>
        <taxon>Ascomycota</taxon>
        <taxon>Pezizomycotina</taxon>
        <taxon>Leotiomycetes</taxon>
        <taxon>Helotiales</taxon>
        <taxon>Sclerotiniaceae</taxon>
        <taxon>Sclerotinia</taxon>
    </lineage>
</organism>